<name>A0A819S7U7_9BILA</name>
<organism evidence="2 3">
    <name type="scientific">Rotaria magnacalcarata</name>
    <dbReference type="NCBI Taxonomy" id="392030"/>
    <lineage>
        <taxon>Eukaryota</taxon>
        <taxon>Metazoa</taxon>
        <taxon>Spiralia</taxon>
        <taxon>Gnathifera</taxon>
        <taxon>Rotifera</taxon>
        <taxon>Eurotatoria</taxon>
        <taxon>Bdelloidea</taxon>
        <taxon>Philodinida</taxon>
        <taxon>Philodinidae</taxon>
        <taxon>Rotaria</taxon>
    </lineage>
</organism>
<keyword evidence="1" id="KW-0812">Transmembrane</keyword>
<dbReference type="AlphaFoldDB" id="A0A819S7U7"/>
<comment type="caution">
    <text evidence="2">The sequence shown here is derived from an EMBL/GenBank/DDBJ whole genome shotgun (WGS) entry which is preliminary data.</text>
</comment>
<evidence type="ECO:0000256" key="1">
    <source>
        <dbReference type="SAM" id="Phobius"/>
    </source>
</evidence>
<reference evidence="2" key="1">
    <citation type="submission" date="2021-02" db="EMBL/GenBank/DDBJ databases">
        <authorList>
            <person name="Nowell W R."/>
        </authorList>
    </citation>
    <scope>NUCLEOTIDE SEQUENCE</scope>
</reference>
<protein>
    <submittedName>
        <fullName evidence="2">Uncharacterized protein</fullName>
    </submittedName>
</protein>
<evidence type="ECO:0000313" key="3">
    <source>
        <dbReference type="Proteomes" id="UP000663842"/>
    </source>
</evidence>
<dbReference type="EMBL" id="CAJOBF010002658">
    <property type="protein sequence ID" value="CAF4048381.1"/>
    <property type="molecule type" value="Genomic_DNA"/>
</dbReference>
<dbReference type="Proteomes" id="UP000663842">
    <property type="component" value="Unassembled WGS sequence"/>
</dbReference>
<dbReference type="InterPro" id="IPR045499">
    <property type="entry name" value="DUF6492"/>
</dbReference>
<keyword evidence="1" id="KW-1133">Transmembrane helix</keyword>
<sequence length="496" mass="56835">MATSTRSNATIDPILAPAQMTGIKTSLSVLPSIGSDHFPIIWIPDIKLRRLLDNITFRQRSFHRSNYAIYIIIIVVVFLTLVGQPKFIFQSHLHIPWLTDVKHVQPLHCISDTNQPGWPRAMESSEKSLLDSHLTLIIVSAKSDFKRLPLTLASLVCHLDYRQLSKVILLVPRQHATLLEPFLVGEASGHWPWPISIMPDDNILQHTHTHSYRLQMMFKLVIAQVIKTEYYMILDSDCIALSPIHVTQLLWQQNMSSSKTSHSIPSHQALYQLEERSDHAEWWPESEQLLQIEPNTCVTNNPSTKSIGVTPAILSKSIALMTLCRLQKLYGDRSFLNILANWALWRTPFGRMWTEYTLYYLTARCTGTFNSYHFHRANTSSVPPINLYGPSVWWATDWTSFLRYQLLDSAKTGLQWRQKEIDNGDGAAIIDSSVKAINLFTVLQSRASVNQALFHTLLYPLFIDHLAHRKNSQKLLEILNRMTVQFTGNHNTNEIH</sequence>
<dbReference type="Pfam" id="PF20102">
    <property type="entry name" value="DUF6492"/>
    <property type="match status" value="1"/>
</dbReference>
<keyword evidence="1" id="KW-0472">Membrane</keyword>
<gene>
    <name evidence="2" type="ORF">UXM345_LOCUS19056</name>
</gene>
<evidence type="ECO:0000313" key="2">
    <source>
        <dbReference type="EMBL" id="CAF4048381.1"/>
    </source>
</evidence>
<proteinExistence type="predicted"/>
<accession>A0A819S7U7</accession>
<feature type="transmembrane region" description="Helical" evidence="1">
    <location>
        <begin position="67"/>
        <end position="83"/>
    </location>
</feature>